<feature type="compositionally biased region" description="Low complexity" evidence="1">
    <location>
        <begin position="131"/>
        <end position="146"/>
    </location>
</feature>
<reference evidence="3" key="4">
    <citation type="submission" date="2024-02" db="EMBL/GenBank/DDBJ databases">
        <title>Comparative genomics of Cryptococcus and Kwoniella reveals pathogenesis evolution and contrasting modes of karyotype evolution via chromosome fusion or intercentromeric recombination.</title>
        <authorList>
            <person name="Coelho M.A."/>
            <person name="David-Palma M."/>
            <person name="Shea T."/>
            <person name="Bowers K."/>
            <person name="McGinley-Smith S."/>
            <person name="Mohammad A.W."/>
            <person name="Gnirke A."/>
            <person name="Yurkov A.M."/>
            <person name="Nowrousian M."/>
            <person name="Sun S."/>
            <person name="Cuomo C.A."/>
            <person name="Heitman J."/>
        </authorList>
    </citation>
    <scope>NUCLEOTIDE SEQUENCE</scope>
    <source>
        <strain evidence="3">CBS 10737</strain>
    </source>
</reference>
<accession>A0A1B9I212</accession>
<organism evidence="2">
    <name type="scientific">Kwoniella pini CBS 10737</name>
    <dbReference type="NCBI Taxonomy" id="1296096"/>
    <lineage>
        <taxon>Eukaryota</taxon>
        <taxon>Fungi</taxon>
        <taxon>Dikarya</taxon>
        <taxon>Basidiomycota</taxon>
        <taxon>Agaricomycotina</taxon>
        <taxon>Tremellomycetes</taxon>
        <taxon>Tremellales</taxon>
        <taxon>Cryptococcaceae</taxon>
        <taxon>Kwoniella</taxon>
    </lineage>
</organism>
<feature type="compositionally biased region" description="Basic residues" evidence="1">
    <location>
        <begin position="119"/>
        <end position="130"/>
    </location>
</feature>
<feature type="region of interest" description="Disordered" evidence="1">
    <location>
        <begin position="1"/>
        <end position="158"/>
    </location>
</feature>
<dbReference type="Proteomes" id="UP000094020">
    <property type="component" value="Chromosome 5"/>
</dbReference>
<evidence type="ECO:0000313" key="2">
    <source>
        <dbReference type="EMBL" id="OCF49557.1"/>
    </source>
</evidence>
<dbReference type="KEGG" id="kpin:30172448"/>
<reference evidence="2" key="1">
    <citation type="submission" date="2013-07" db="EMBL/GenBank/DDBJ databases">
        <title>The Genome Sequence of Cryptococcus pinus CBS10737.</title>
        <authorList>
            <consortium name="The Broad Institute Genome Sequencing Platform"/>
            <person name="Cuomo C."/>
            <person name="Litvintseva A."/>
            <person name="Chen Y."/>
            <person name="Heitman J."/>
            <person name="Sun S."/>
            <person name="Springer D."/>
            <person name="Dromer F."/>
            <person name="Young S.K."/>
            <person name="Zeng Q."/>
            <person name="Gargeya S."/>
            <person name="Fitzgerald M."/>
            <person name="Abouelleil A."/>
            <person name="Alvarado L."/>
            <person name="Berlin A.M."/>
            <person name="Chapman S.B."/>
            <person name="Dewar J."/>
            <person name="Goldberg J."/>
            <person name="Griggs A."/>
            <person name="Gujja S."/>
            <person name="Hansen M."/>
            <person name="Howarth C."/>
            <person name="Imamovic A."/>
            <person name="Larimer J."/>
            <person name="McCowan C."/>
            <person name="Murphy C."/>
            <person name="Pearson M."/>
            <person name="Priest M."/>
            <person name="Roberts A."/>
            <person name="Saif S."/>
            <person name="Shea T."/>
            <person name="Sykes S."/>
            <person name="Wortman J."/>
            <person name="Nusbaum C."/>
            <person name="Birren B."/>
        </authorList>
    </citation>
    <scope>NUCLEOTIDE SEQUENCE [LARGE SCALE GENOMIC DNA]</scope>
    <source>
        <strain evidence="2">CBS 10737</strain>
    </source>
</reference>
<gene>
    <name evidence="2" type="ORF">I206_04079</name>
    <name evidence="3" type="ORF">I206_104343</name>
</gene>
<dbReference type="AlphaFoldDB" id="A0A1B9I212"/>
<dbReference type="OrthoDB" id="2565200at2759"/>
<dbReference type="EMBL" id="CP144523">
    <property type="protein sequence ID" value="WWC70393.1"/>
    <property type="molecule type" value="Genomic_DNA"/>
</dbReference>
<dbReference type="EMBL" id="KI894011">
    <property type="protein sequence ID" value="OCF49557.1"/>
    <property type="molecule type" value="Genomic_DNA"/>
</dbReference>
<dbReference type="RefSeq" id="XP_019010776.1">
    <property type="nucleotide sequence ID" value="XM_019155818.1"/>
</dbReference>
<evidence type="ECO:0000256" key="1">
    <source>
        <dbReference type="SAM" id="MobiDB-lite"/>
    </source>
</evidence>
<sequence>MAELTPPSSHNSTPVRASNEELPPSPTAGFGSTKPHPLMKSHPMDLDQNLSESSSSDEEEDDNIILKDQGQDEEGSEVGDESLDSDQEQEQGQSQSQDDEDKADQGKEKFIESSQGTKGKGKTRNKRSKRQQQQVKSSSLTTSKSKGNAGRKDGDLWESDIVDRWNIEIGDVCADNANPVLSSYSTSVTA</sequence>
<name>A0A1B9I212_9TREE</name>
<reference evidence="3" key="2">
    <citation type="submission" date="2013-07" db="EMBL/GenBank/DDBJ databases">
        <authorList>
            <consortium name="The Broad Institute Genome Sequencing Platform"/>
            <person name="Cuomo C."/>
            <person name="Litvintseva A."/>
            <person name="Chen Y."/>
            <person name="Heitman J."/>
            <person name="Sun S."/>
            <person name="Springer D."/>
            <person name="Dromer F."/>
            <person name="Young S.K."/>
            <person name="Zeng Q."/>
            <person name="Gargeya S."/>
            <person name="Fitzgerald M."/>
            <person name="Abouelleil A."/>
            <person name="Alvarado L."/>
            <person name="Berlin A.M."/>
            <person name="Chapman S.B."/>
            <person name="Dewar J."/>
            <person name="Goldberg J."/>
            <person name="Griggs A."/>
            <person name="Gujja S."/>
            <person name="Hansen M."/>
            <person name="Howarth C."/>
            <person name="Imamovic A."/>
            <person name="Larimer J."/>
            <person name="McCowan C."/>
            <person name="Murphy C."/>
            <person name="Pearson M."/>
            <person name="Priest M."/>
            <person name="Roberts A."/>
            <person name="Saif S."/>
            <person name="Shea T."/>
            <person name="Sykes S."/>
            <person name="Wortman J."/>
            <person name="Nusbaum C."/>
            <person name="Birren B."/>
        </authorList>
    </citation>
    <scope>NUCLEOTIDE SEQUENCE</scope>
    <source>
        <strain evidence="3">CBS 10737</strain>
    </source>
</reference>
<feature type="compositionally biased region" description="Acidic residues" evidence="1">
    <location>
        <begin position="71"/>
        <end position="89"/>
    </location>
</feature>
<feature type="compositionally biased region" description="Polar residues" evidence="1">
    <location>
        <begin position="1"/>
        <end position="16"/>
    </location>
</feature>
<evidence type="ECO:0000313" key="4">
    <source>
        <dbReference type="Proteomes" id="UP000094020"/>
    </source>
</evidence>
<evidence type="ECO:0000313" key="3">
    <source>
        <dbReference type="EMBL" id="WWC70393.1"/>
    </source>
</evidence>
<keyword evidence="4" id="KW-1185">Reference proteome</keyword>
<reference evidence="2" key="3">
    <citation type="submission" date="2016-07" db="EMBL/GenBank/DDBJ databases">
        <title>Evolution of pathogenesis and genome organization in the Tremellales.</title>
        <authorList>
            <person name="Cuomo C."/>
            <person name="Litvintseva A."/>
            <person name="Heitman J."/>
            <person name="Chen Y."/>
            <person name="Sun S."/>
            <person name="Springer D."/>
            <person name="Dromer F."/>
            <person name="Young S."/>
            <person name="Zeng Q."/>
            <person name="Chapman S."/>
            <person name="Gujja S."/>
            <person name="Saif S."/>
            <person name="Birren B."/>
        </authorList>
    </citation>
    <scope>NUCLEOTIDE SEQUENCE</scope>
    <source>
        <strain evidence="2">CBS 10737</strain>
    </source>
</reference>
<dbReference type="GeneID" id="30172448"/>
<protein>
    <submittedName>
        <fullName evidence="2">Uncharacterized protein</fullName>
    </submittedName>
</protein>
<proteinExistence type="predicted"/>